<reference evidence="2 3" key="1">
    <citation type="submission" date="2020-10" db="EMBL/GenBank/DDBJ databases">
        <title>Chromosome-scale genome assembly of the Allis shad, Alosa alosa.</title>
        <authorList>
            <person name="Margot Z."/>
            <person name="Christophe K."/>
            <person name="Cabau C."/>
            <person name="Louis A."/>
            <person name="Berthelot C."/>
            <person name="Parey E."/>
            <person name="Roest Crollius H."/>
            <person name="Montfort J."/>
            <person name="Robinson-Rechavi M."/>
            <person name="Bucao C."/>
            <person name="Bouchez O."/>
            <person name="Gislard M."/>
            <person name="Lluch J."/>
            <person name="Milhes M."/>
            <person name="Lampietro C."/>
            <person name="Lopez Roques C."/>
            <person name="Donnadieu C."/>
            <person name="Braasch I."/>
            <person name="Desvignes T."/>
            <person name="Postlethwait J."/>
            <person name="Bobe J."/>
            <person name="Guiguen Y."/>
        </authorList>
    </citation>
    <scope>NUCLEOTIDE SEQUENCE [LARGE SCALE GENOMIC DNA]</scope>
    <source>
        <strain evidence="2">M-15738</strain>
        <tissue evidence="2">Blood</tissue>
    </source>
</reference>
<evidence type="ECO:0000313" key="2">
    <source>
        <dbReference type="EMBL" id="KAG5267879.1"/>
    </source>
</evidence>
<comment type="caution">
    <text evidence="2">The sequence shown here is derived from an EMBL/GenBank/DDBJ whole genome shotgun (WGS) entry which is preliminary data.</text>
</comment>
<proteinExistence type="predicted"/>
<keyword evidence="3" id="KW-1185">Reference proteome</keyword>
<feature type="compositionally biased region" description="Acidic residues" evidence="1">
    <location>
        <begin position="9"/>
        <end position="32"/>
    </location>
</feature>
<dbReference type="Proteomes" id="UP000823561">
    <property type="component" value="Chromosome 17"/>
</dbReference>
<sequence length="65" mass="7320">MLEITGYDDVGDSDEGPISEGLDDYDDIATDDNDAKMTKDELEETSMPMNKNRSMMTSLMKMTFN</sequence>
<protein>
    <submittedName>
        <fullName evidence="2">Uncharacterized protein</fullName>
    </submittedName>
</protein>
<accession>A0AAV6FZM8</accession>
<dbReference type="AlphaFoldDB" id="A0AAV6FZM8"/>
<evidence type="ECO:0000313" key="3">
    <source>
        <dbReference type="Proteomes" id="UP000823561"/>
    </source>
</evidence>
<organism evidence="2 3">
    <name type="scientific">Alosa alosa</name>
    <name type="common">allis shad</name>
    <dbReference type="NCBI Taxonomy" id="278164"/>
    <lineage>
        <taxon>Eukaryota</taxon>
        <taxon>Metazoa</taxon>
        <taxon>Chordata</taxon>
        <taxon>Craniata</taxon>
        <taxon>Vertebrata</taxon>
        <taxon>Euteleostomi</taxon>
        <taxon>Actinopterygii</taxon>
        <taxon>Neopterygii</taxon>
        <taxon>Teleostei</taxon>
        <taxon>Clupei</taxon>
        <taxon>Clupeiformes</taxon>
        <taxon>Clupeoidei</taxon>
        <taxon>Clupeidae</taxon>
        <taxon>Alosa</taxon>
    </lineage>
</organism>
<gene>
    <name evidence="2" type="ORF">AALO_G00226980</name>
</gene>
<name>A0AAV6FZM8_9TELE</name>
<evidence type="ECO:0000256" key="1">
    <source>
        <dbReference type="SAM" id="MobiDB-lite"/>
    </source>
</evidence>
<dbReference type="EMBL" id="JADWDJ010000017">
    <property type="protein sequence ID" value="KAG5267879.1"/>
    <property type="molecule type" value="Genomic_DNA"/>
</dbReference>
<feature type="region of interest" description="Disordered" evidence="1">
    <location>
        <begin position="1"/>
        <end position="33"/>
    </location>
</feature>